<dbReference type="GO" id="GO:0016762">
    <property type="term" value="F:xyloglucan:xyloglucosyl transferase activity"/>
    <property type="evidence" value="ECO:0007669"/>
    <property type="project" value="UniProtKB-EC"/>
</dbReference>
<dbReference type="Proteomes" id="UP000245207">
    <property type="component" value="Unassembled WGS sequence"/>
</dbReference>
<dbReference type="PROSITE" id="PS51762">
    <property type="entry name" value="GH16_2"/>
    <property type="match status" value="1"/>
</dbReference>
<dbReference type="SUPFAM" id="SSF49899">
    <property type="entry name" value="Concanavalin A-like lectins/glucanases"/>
    <property type="match status" value="1"/>
</dbReference>
<keyword evidence="2 8" id="KW-0378">Hydrolase</keyword>
<reference evidence="11 12" key="1">
    <citation type="journal article" date="2018" name="Mol. Plant">
        <title>The genome of Artemisia annua provides insight into the evolution of Asteraceae family and artemisinin biosynthesis.</title>
        <authorList>
            <person name="Shen Q."/>
            <person name="Zhang L."/>
            <person name="Liao Z."/>
            <person name="Wang S."/>
            <person name="Yan T."/>
            <person name="Shi P."/>
            <person name="Liu M."/>
            <person name="Fu X."/>
            <person name="Pan Q."/>
            <person name="Wang Y."/>
            <person name="Lv Z."/>
            <person name="Lu X."/>
            <person name="Zhang F."/>
            <person name="Jiang W."/>
            <person name="Ma Y."/>
            <person name="Chen M."/>
            <person name="Hao X."/>
            <person name="Li L."/>
            <person name="Tang Y."/>
            <person name="Lv G."/>
            <person name="Zhou Y."/>
            <person name="Sun X."/>
            <person name="Brodelius P.E."/>
            <person name="Rose J.K.C."/>
            <person name="Tang K."/>
        </authorList>
    </citation>
    <scope>NUCLEOTIDE SEQUENCE [LARGE SCALE GENOMIC DNA]</scope>
    <source>
        <strain evidence="12">cv. Huhao1</strain>
        <tissue evidence="11">Leaf</tissue>
    </source>
</reference>
<evidence type="ECO:0000256" key="5">
    <source>
        <dbReference type="ARBA" id="ARBA00023295"/>
    </source>
</evidence>
<dbReference type="PIRSF" id="PIRSF005604">
    <property type="entry name" value="XET"/>
    <property type="match status" value="1"/>
</dbReference>
<keyword evidence="8" id="KW-0052">Apoplast</keyword>
<protein>
    <recommendedName>
        <fullName evidence="8">Xyloglucan endotransglucosylase/hydrolase</fullName>
        <ecNumber evidence="8">2.4.1.207</ecNumber>
    </recommendedName>
</protein>
<keyword evidence="3" id="KW-1015">Disulfide bond</keyword>
<dbReference type="InterPro" id="IPR010713">
    <property type="entry name" value="XET_C"/>
</dbReference>
<organism evidence="11 12">
    <name type="scientific">Artemisia annua</name>
    <name type="common">Sweet wormwood</name>
    <dbReference type="NCBI Taxonomy" id="35608"/>
    <lineage>
        <taxon>Eukaryota</taxon>
        <taxon>Viridiplantae</taxon>
        <taxon>Streptophyta</taxon>
        <taxon>Embryophyta</taxon>
        <taxon>Tracheophyta</taxon>
        <taxon>Spermatophyta</taxon>
        <taxon>Magnoliopsida</taxon>
        <taxon>eudicotyledons</taxon>
        <taxon>Gunneridae</taxon>
        <taxon>Pentapetalae</taxon>
        <taxon>asterids</taxon>
        <taxon>campanulids</taxon>
        <taxon>Asterales</taxon>
        <taxon>Asteraceae</taxon>
        <taxon>Asteroideae</taxon>
        <taxon>Anthemideae</taxon>
        <taxon>Artemisiinae</taxon>
        <taxon>Artemisia</taxon>
    </lineage>
</organism>
<feature type="transmembrane region" description="Helical" evidence="9">
    <location>
        <begin position="6"/>
        <end position="25"/>
    </location>
</feature>
<keyword evidence="8" id="KW-0134">Cell wall</keyword>
<proteinExistence type="inferred from homology"/>
<dbReference type="EMBL" id="PKPP01015872">
    <property type="protein sequence ID" value="PWA38219.1"/>
    <property type="molecule type" value="Genomic_DNA"/>
</dbReference>
<comment type="subcellular location">
    <subcellularLocation>
        <location evidence="8">Secreted</location>
        <location evidence="8">Cell wall</location>
    </subcellularLocation>
    <subcellularLocation>
        <location evidence="8">Secreted</location>
        <location evidence="8">Extracellular space</location>
        <location evidence="8">Apoplast</location>
    </subcellularLocation>
</comment>
<evidence type="ECO:0000256" key="2">
    <source>
        <dbReference type="ARBA" id="ARBA00022801"/>
    </source>
</evidence>
<evidence type="ECO:0000256" key="3">
    <source>
        <dbReference type="ARBA" id="ARBA00023157"/>
    </source>
</evidence>
<evidence type="ECO:0000313" key="12">
    <source>
        <dbReference type="Proteomes" id="UP000245207"/>
    </source>
</evidence>
<dbReference type="InterPro" id="IPR000757">
    <property type="entry name" value="Beta-glucanase-like"/>
</dbReference>
<gene>
    <name evidence="11" type="ORF">CTI12_AA583100</name>
</gene>
<name>A0A2U1KN80_ARTAN</name>
<dbReference type="OrthoDB" id="4781at2759"/>
<dbReference type="GO" id="GO:0042546">
    <property type="term" value="P:cell wall biogenesis"/>
    <property type="evidence" value="ECO:0007669"/>
    <property type="project" value="InterPro"/>
</dbReference>
<comment type="similarity">
    <text evidence="8">Belongs to the glycosyl hydrolase 16 family.</text>
</comment>
<keyword evidence="9" id="KW-1133">Transmembrane helix</keyword>
<keyword evidence="1 8" id="KW-0808">Transferase</keyword>
<keyword evidence="9" id="KW-0812">Transmembrane</keyword>
<keyword evidence="9" id="KW-0472">Membrane</keyword>
<dbReference type="InterPro" id="IPR016455">
    <property type="entry name" value="XTH"/>
</dbReference>
<dbReference type="GO" id="GO:0071555">
    <property type="term" value="P:cell wall organization"/>
    <property type="evidence" value="ECO:0007669"/>
    <property type="project" value="UniProtKB-KW"/>
</dbReference>
<feature type="domain" description="GH16" evidence="10">
    <location>
        <begin position="15"/>
        <end position="215"/>
    </location>
</feature>
<accession>A0A2U1KN80</accession>
<dbReference type="GO" id="GO:0004553">
    <property type="term" value="F:hydrolase activity, hydrolyzing O-glycosyl compounds"/>
    <property type="evidence" value="ECO:0007669"/>
    <property type="project" value="InterPro"/>
</dbReference>
<dbReference type="InterPro" id="IPR008263">
    <property type="entry name" value="GH16_AS"/>
</dbReference>
<evidence type="ECO:0000256" key="1">
    <source>
        <dbReference type="ARBA" id="ARBA00022679"/>
    </source>
</evidence>
<dbReference type="InterPro" id="IPR013320">
    <property type="entry name" value="ConA-like_dom_sf"/>
</dbReference>
<dbReference type="GO" id="GO:0048046">
    <property type="term" value="C:apoplast"/>
    <property type="evidence" value="ECO:0007669"/>
    <property type="project" value="UniProtKB-SubCell"/>
</dbReference>
<dbReference type="GO" id="GO:0010411">
    <property type="term" value="P:xyloglucan metabolic process"/>
    <property type="evidence" value="ECO:0007669"/>
    <property type="project" value="InterPro"/>
</dbReference>
<evidence type="ECO:0000256" key="6">
    <source>
        <dbReference type="PIRSR" id="PIRSR005604-1"/>
    </source>
</evidence>
<dbReference type="Pfam" id="PF06955">
    <property type="entry name" value="XET_C"/>
    <property type="match status" value="1"/>
</dbReference>
<feature type="active site" description="Proton donor" evidence="6">
    <location>
        <position position="105"/>
    </location>
</feature>
<dbReference type="PROSITE" id="PS01034">
    <property type="entry name" value="GH16_1"/>
    <property type="match status" value="1"/>
</dbReference>
<dbReference type="EC" id="2.4.1.207" evidence="8"/>
<keyword evidence="5 8" id="KW-0326">Glycosidase</keyword>
<comment type="caution">
    <text evidence="11">The sequence shown here is derived from an EMBL/GenBank/DDBJ whole genome shotgun (WGS) entry which is preliminary data.</text>
</comment>
<dbReference type="CDD" id="cd02176">
    <property type="entry name" value="GH16_XET"/>
    <property type="match status" value="1"/>
</dbReference>
<dbReference type="FunFam" id="2.60.120.200:FF:000025">
    <property type="entry name" value="Xyloglucan endotransglucosylase/hydrolase"/>
    <property type="match status" value="1"/>
</dbReference>
<evidence type="ECO:0000256" key="7">
    <source>
        <dbReference type="PIRSR" id="PIRSR005604-2"/>
    </source>
</evidence>
<dbReference type="Pfam" id="PF00722">
    <property type="entry name" value="Glyco_hydro_16"/>
    <property type="match status" value="1"/>
</dbReference>
<keyword evidence="8" id="KW-0961">Cell wall biogenesis/degradation</keyword>
<keyword evidence="12" id="KW-1185">Reference proteome</keyword>
<dbReference type="STRING" id="35608.A0A2U1KN80"/>
<evidence type="ECO:0000259" key="10">
    <source>
        <dbReference type="PROSITE" id="PS51762"/>
    </source>
</evidence>
<dbReference type="AlphaFoldDB" id="A0A2U1KN80"/>
<feature type="active site" description="Nucleophile" evidence="6">
    <location>
        <position position="101"/>
    </location>
</feature>
<dbReference type="Gene3D" id="2.60.120.200">
    <property type="match status" value="1"/>
</dbReference>
<dbReference type="InterPro" id="IPR044791">
    <property type="entry name" value="Beta-glucanase/XTH"/>
</dbReference>
<keyword evidence="4" id="KW-0325">Glycoprotein</keyword>
<feature type="glycosylation site" description="N-linked (GlcNAc...) asparagine" evidence="7">
    <location>
        <position position="109"/>
    </location>
</feature>
<evidence type="ECO:0000256" key="8">
    <source>
        <dbReference type="RuleBase" id="RU361120"/>
    </source>
</evidence>
<evidence type="ECO:0000256" key="9">
    <source>
        <dbReference type="SAM" id="Phobius"/>
    </source>
</evidence>
<comment type="PTM">
    <text evidence="8">Contains at least one intrachain disulfide bond essential for its enzymatic activity.</text>
</comment>
<evidence type="ECO:0000313" key="11">
    <source>
        <dbReference type="EMBL" id="PWA38219.1"/>
    </source>
</evidence>
<comment type="function">
    <text evidence="8">Catalyzes xyloglucan endohydrolysis (XEH) and/or endotransglycosylation (XET). Cleaves and religates xyloglucan polymers, an essential constituent of the primary cell wall, and thereby participates in cell wall construction of growing tissues.</text>
</comment>
<sequence length="290" mass="33525">MAGARSLIMVVLVFVIASNLLLVNANFPKSMYFNWGAHHSSIPGNGENIQLVLDQTSGTCIQSKKEFLYGSIEMQIKLVPGNSAGTVASFYLSSMGGKHNELDFEFLGNVTGRPYTVHTNVFLQGKAEREQEFHLWFDPTADYHNYTIHWNPTEIVWYIDSIPIRVYKNYESEGVPYPNEQGMRVYSSLWNGDNWATRGGLDKIDWNAAPFVANYRRFRARACEWNGPKSIRDCASTTAANWWTSPVYKQLTRSQRDKLKWVRDNYMLYNYCTDTWRFREMPPECSKPQY</sequence>
<evidence type="ECO:0000256" key="4">
    <source>
        <dbReference type="ARBA" id="ARBA00023180"/>
    </source>
</evidence>
<keyword evidence="8" id="KW-0964">Secreted</keyword>
<dbReference type="PANTHER" id="PTHR31062">
    <property type="entry name" value="XYLOGLUCAN ENDOTRANSGLUCOSYLASE/HYDROLASE PROTEIN 8-RELATED"/>
    <property type="match status" value="1"/>
</dbReference>